<feature type="non-terminal residue" evidence="2">
    <location>
        <position position="174"/>
    </location>
</feature>
<keyword evidence="2" id="KW-0150">Chloroplast</keyword>
<proteinExistence type="predicted"/>
<name>A0A0S1VWL3_9LILI</name>
<dbReference type="InterPro" id="IPR056777">
    <property type="entry name" value="Ycf2_N"/>
</dbReference>
<reference evidence="2" key="1">
    <citation type="submission" date="2015-07" db="EMBL/GenBank/DDBJ databases">
        <title>The Trillium chloroplast genome is divergent and variable.</title>
        <authorList>
            <person name="Schilling E.E."/>
            <person name="Floden A."/>
        </authorList>
    </citation>
    <scope>NUCLEOTIDE SEQUENCE</scope>
</reference>
<accession>A0A0S1VWL3</accession>
<evidence type="ECO:0000259" key="1">
    <source>
        <dbReference type="Pfam" id="PF05695"/>
    </source>
</evidence>
<evidence type="ECO:0000313" key="2">
    <source>
        <dbReference type="EMBL" id="ALM55520.1"/>
    </source>
</evidence>
<geneLocation type="chloroplast" evidence="2"/>
<feature type="domain" description="Ycf2 N-terminal" evidence="1">
    <location>
        <begin position="58"/>
        <end position="174"/>
    </location>
</feature>
<keyword evidence="2" id="KW-0934">Plastid</keyword>
<feature type="non-terminal residue" evidence="2">
    <location>
        <position position="1"/>
    </location>
</feature>
<feature type="domain" description="Ycf2 N-terminal" evidence="1">
    <location>
        <begin position="1"/>
        <end position="30"/>
    </location>
</feature>
<dbReference type="AlphaFoldDB" id="A0A0S1VWL3"/>
<organism evidence="2">
    <name type="scientific">Trillium nivale</name>
    <dbReference type="NCBI Taxonomy" id="82491"/>
    <lineage>
        <taxon>Eukaryota</taxon>
        <taxon>Viridiplantae</taxon>
        <taxon>Streptophyta</taxon>
        <taxon>Embryophyta</taxon>
        <taxon>Tracheophyta</taxon>
        <taxon>Spermatophyta</taxon>
        <taxon>Magnoliopsida</taxon>
        <taxon>Liliopsida</taxon>
        <taxon>Liliales</taxon>
        <taxon>Melanthiaceae</taxon>
        <taxon>Trillium</taxon>
    </lineage>
</organism>
<sequence>YRLIRNLIQIQYSTYGYIRNVSNRFLLMNGSHNFQEHLEHFLSEQKNFLSEQKNFLSEQKNFLSELKNFLSEQKNRFQVFQVVFDQLRINQYLIWSKAFDRQDLPKSFRFLLFLSKSLPFFLSKSLLFLSKSLPFLSKSLPFFFVSFGNTPIHRSEIYTYELKGPNDQLCNQLL</sequence>
<protein>
    <submittedName>
        <fullName evidence="2">Ycf2</fullName>
    </submittedName>
</protein>
<dbReference type="Pfam" id="PF05695">
    <property type="entry name" value="Ycf2"/>
    <property type="match status" value="2"/>
</dbReference>
<dbReference type="EMBL" id="KT285449">
    <property type="protein sequence ID" value="ALM55520.1"/>
    <property type="molecule type" value="Genomic_DNA"/>
</dbReference>